<sequence length="82" mass="8951">MLEPYRLLGTLLRVFSSECLSDPNVSQALLGSRLNSLSLWTESTFAARSGSVSRQPSSRKGVPHPPSTTSCVKDFDSCFDDL</sequence>
<reference evidence="1" key="1">
    <citation type="submission" date="2023-10" db="EMBL/GenBank/DDBJ databases">
        <title>Genome assemblies of two species of porcelain crab, Petrolisthes cinctipes and Petrolisthes manimaculis (Anomura: Porcellanidae).</title>
        <authorList>
            <person name="Angst P."/>
        </authorList>
    </citation>
    <scope>NUCLEOTIDE SEQUENCE</scope>
    <source>
        <strain evidence="1">PB745_01</strain>
        <tissue evidence="1">Gill</tissue>
    </source>
</reference>
<accession>A0AAE1F8F8</accession>
<dbReference type="Proteomes" id="UP001286313">
    <property type="component" value="Unassembled WGS sequence"/>
</dbReference>
<evidence type="ECO:0000313" key="1">
    <source>
        <dbReference type="EMBL" id="KAK3869564.1"/>
    </source>
</evidence>
<comment type="caution">
    <text evidence="1">The sequence shown here is derived from an EMBL/GenBank/DDBJ whole genome shotgun (WGS) entry which is preliminary data.</text>
</comment>
<evidence type="ECO:0000313" key="2">
    <source>
        <dbReference type="Proteomes" id="UP001286313"/>
    </source>
</evidence>
<proteinExistence type="predicted"/>
<protein>
    <submittedName>
        <fullName evidence="1">Uncharacterized protein</fullName>
    </submittedName>
</protein>
<keyword evidence="2" id="KW-1185">Reference proteome</keyword>
<dbReference type="EMBL" id="JAWQEG010002819">
    <property type="protein sequence ID" value="KAK3869564.1"/>
    <property type="molecule type" value="Genomic_DNA"/>
</dbReference>
<organism evidence="1 2">
    <name type="scientific">Petrolisthes cinctipes</name>
    <name type="common">Flat porcelain crab</name>
    <dbReference type="NCBI Taxonomy" id="88211"/>
    <lineage>
        <taxon>Eukaryota</taxon>
        <taxon>Metazoa</taxon>
        <taxon>Ecdysozoa</taxon>
        <taxon>Arthropoda</taxon>
        <taxon>Crustacea</taxon>
        <taxon>Multicrustacea</taxon>
        <taxon>Malacostraca</taxon>
        <taxon>Eumalacostraca</taxon>
        <taxon>Eucarida</taxon>
        <taxon>Decapoda</taxon>
        <taxon>Pleocyemata</taxon>
        <taxon>Anomura</taxon>
        <taxon>Galatheoidea</taxon>
        <taxon>Porcellanidae</taxon>
        <taxon>Petrolisthes</taxon>
    </lineage>
</organism>
<name>A0AAE1F8F8_PETCI</name>
<gene>
    <name evidence="1" type="ORF">Pcinc_025148</name>
</gene>
<dbReference type="AlphaFoldDB" id="A0AAE1F8F8"/>